<reference evidence="2 3" key="1">
    <citation type="journal article" date="2017" name="Nature">
        <title>The Apostasia genome and the evolution of orchids.</title>
        <authorList>
            <person name="Zhang G.Q."/>
            <person name="Liu K.W."/>
            <person name="Li Z."/>
            <person name="Lohaus R."/>
            <person name="Hsiao Y.Y."/>
            <person name="Niu S.C."/>
            <person name="Wang J.Y."/>
            <person name="Lin Y.C."/>
            <person name="Xu Q."/>
            <person name="Chen L.J."/>
            <person name="Yoshida K."/>
            <person name="Fujiwara S."/>
            <person name="Wang Z.W."/>
            <person name="Zhang Y.Q."/>
            <person name="Mitsuda N."/>
            <person name="Wang M."/>
            <person name="Liu G.H."/>
            <person name="Pecoraro L."/>
            <person name="Huang H.X."/>
            <person name="Xiao X.J."/>
            <person name="Lin M."/>
            <person name="Wu X.Y."/>
            <person name="Wu W.L."/>
            <person name="Chen Y.Y."/>
            <person name="Chang S.B."/>
            <person name="Sakamoto S."/>
            <person name="Ohme-Takagi M."/>
            <person name="Yagi M."/>
            <person name="Zeng S.J."/>
            <person name="Shen C.Y."/>
            <person name="Yeh C.M."/>
            <person name="Luo Y.B."/>
            <person name="Tsai W.C."/>
            <person name="Van de Peer Y."/>
            <person name="Liu Z.J."/>
        </authorList>
    </citation>
    <scope>NUCLEOTIDE SEQUENCE [LARGE SCALE GENOMIC DNA]</scope>
    <source>
        <strain evidence="3">cv. Shenzhen</strain>
        <tissue evidence="2">Stem</tissue>
    </source>
</reference>
<proteinExistence type="predicted"/>
<keyword evidence="3" id="KW-1185">Reference proteome</keyword>
<dbReference type="OrthoDB" id="1937661at2759"/>
<feature type="region of interest" description="Disordered" evidence="1">
    <location>
        <begin position="167"/>
        <end position="203"/>
    </location>
</feature>
<dbReference type="Proteomes" id="UP000236161">
    <property type="component" value="Unassembled WGS sequence"/>
</dbReference>
<feature type="compositionally biased region" description="Basic and acidic residues" evidence="1">
    <location>
        <begin position="119"/>
        <end position="136"/>
    </location>
</feature>
<name>A0A2I0A6S7_9ASPA</name>
<evidence type="ECO:0000313" key="3">
    <source>
        <dbReference type="Proteomes" id="UP000236161"/>
    </source>
</evidence>
<feature type="compositionally biased region" description="Acidic residues" evidence="1">
    <location>
        <begin position="184"/>
        <end position="203"/>
    </location>
</feature>
<feature type="compositionally biased region" description="Basic and acidic residues" evidence="1">
    <location>
        <begin position="76"/>
        <end position="95"/>
    </location>
</feature>
<protein>
    <submittedName>
        <fullName evidence="2">Uncharacterized protein</fullName>
    </submittedName>
</protein>
<feature type="region of interest" description="Disordered" evidence="1">
    <location>
        <begin position="55"/>
        <end position="143"/>
    </location>
</feature>
<dbReference type="EMBL" id="KZ452014">
    <property type="protein sequence ID" value="PKA51225.1"/>
    <property type="molecule type" value="Genomic_DNA"/>
</dbReference>
<evidence type="ECO:0000256" key="1">
    <source>
        <dbReference type="SAM" id="MobiDB-lite"/>
    </source>
</evidence>
<organism evidence="2 3">
    <name type="scientific">Apostasia shenzhenica</name>
    <dbReference type="NCBI Taxonomy" id="1088818"/>
    <lineage>
        <taxon>Eukaryota</taxon>
        <taxon>Viridiplantae</taxon>
        <taxon>Streptophyta</taxon>
        <taxon>Embryophyta</taxon>
        <taxon>Tracheophyta</taxon>
        <taxon>Spermatophyta</taxon>
        <taxon>Magnoliopsida</taxon>
        <taxon>Liliopsida</taxon>
        <taxon>Asparagales</taxon>
        <taxon>Orchidaceae</taxon>
        <taxon>Apostasioideae</taxon>
        <taxon>Apostasia</taxon>
    </lineage>
</organism>
<dbReference type="AlphaFoldDB" id="A0A2I0A6S7"/>
<feature type="compositionally biased region" description="Polar residues" evidence="1">
    <location>
        <begin position="55"/>
        <end position="71"/>
    </location>
</feature>
<gene>
    <name evidence="2" type="ORF">AXF42_Ash010665</name>
</gene>
<evidence type="ECO:0000313" key="2">
    <source>
        <dbReference type="EMBL" id="PKA51225.1"/>
    </source>
</evidence>
<sequence>MGCFSSKSLEKYESFREDELKLLQNKAANNGYEEIQIPKPEADQLLAIFCRSKQSSPTCNAESRGRLSNSAAAPARGDDGLEGKRKKMETIDARELMAGLEDEVEEGHSKSSSSSAGSSKREEHVKKESATEEREKGWRRKAMARELAARKGPAMELIRTGSLRDWLLQGGQASAADSRRGEGKEEEEEEEEEEEIHEDDAFDPELIAQLEKAMEEMTLEEEEILRQIVENWDERGLQGSLLKKEKHNDITPLP</sequence>
<accession>A0A2I0A6S7</accession>